<organism evidence="2 3">
    <name type="scientific">Novosphingobium taihuense</name>
    <dbReference type="NCBI Taxonomy" id="260085"/>
    <lineage>
        <taxon>Bacteria</taxon>
        <taxon>Pseudomonadati</taxon>
        <taxon>Pseudomonadota</taxon>
        <taxon>Alphaproteobacteria</taxon>
        <taxon>Sphingomonadales</taxon>
        <taxon>Sphingomonadaceae</taxon>
        <taxon>Novosphingobium</taxon>
    </lineage>
</organism>
<dbReference type="SUPFAM" id="SSF54593">
    <property type="entry name" value="Glyoxalase/Bleomycin resistance protein/Dihydroxybiphenyl dioxygenase"/>
    <property type="match status" value="1"/>
</dbReference>
<comment type="caution">
    <text evidence="2">The sequence shown here is derived from an EMBL/GenBank/DDBJ whole genome shotgun (WGS) entry which is preliminary data.</text>
</comment>
<dbReference type="Proteomes" id="UP000538566">
    <property type="component" value="Unassembled WGS sequence"/>
</dbReference>
<gene>
    <name evidence="2" type="ORF">GGR37_001276</name>
</gene>
<dbReference type="GO" id="GO:0016829">
    <property type="term" value="F:lyase activity"/>
    <property type="evidence" value="ECO:0007669"/>
    <property type="project" value="UniProtKB-KW"/>
</dbReference>
<evidence type="ECO:0000313" key="2">
    <source>
        <dbReference type="EMBL" id="MBB4613017.1"/>
    </source>
</evidence>
<evidence type="ECO:0000313" key="3">
    <source>
        <dbReference type="Proteomes" id="UP000538566"/>
    </source>
</evidence>
<keyword evidence="2" id="KW-0223">Dioxygenase</keyword>
<dbReference type="InterPro" id="IPR004360">
    <property type="entry name" value="Glyas_Fos-R_dOase_dom"/>
</dbReference>
<keyword evidence="2" id="KW-0456">Lyase</keyword>
<accession>A0A7W7AB68</accession>
<dbReference type="CDD" id="cd06587">
    <property type="entry name" value="VOC"/>
    <property type="match status" value="1"/>
</dbReference>
<sequence length="135" mass="14921">MDSETTADALPLDHLTILARDPDGSRAFYDLVLPHLGFSKHGKDIWRNALGLHIQLRGAKRETREYERYGPGLNHFGFTAPDAAFVEALAAMVSEAGHVARLQRFPDGTMAVFLPDPDGLRIEVSWYPPGVPPVE</sequence>
<dbReference type="EMBL" id="JACHOA010000002">
    <property type="protein sequence ID" value="MBB4613017.1"/>
    <property type="molecule type" value="Genomic_DNA"/>
</dbReference>
<proteinExistence type="predicted"/>
<evidence type="ECO:0000259" key="1">
    <source>
        <dbReference type="PROSITE" id="PS51819"/>
    </source>
</evidence>
<dbReference type="Gene3D" id="3.10.180.10">
    <property type="entry name" value="2,3-Dihydroxybiphenyl 1,2-Dioxygenase, domain 1"/>
    <property type="match status" value="1"/>
</dbReference>
<keyword evidence="3" id="KW-1185">Reference proteome</keyword>
<dbReference type="InterPro" id="IPR037523">
    <property type="entry name" value="VOC_core"/>
</dbReference>
<dbReference type="GO" id="GO:0051213">
    <property type="term" value="F:dioxygenase activity"/>
    <property type="evidence" value="ECO:0007669"/>
    <property type="project" value="UniProtKB-KW"/>
</dbReference>
<dbReference type="PROSITE" id="PS51819">
    <property type="entry name" value="VOC"/>
    <property type="match status" value="1"/>
</dbReference>
<dbReference type="RefSeq" id="WP_158637717.1">
    <property type="nucleotide sequence ID" value="NZ_JACHOA010000002.1"/>
</dbReference>
<dbReference type="OrthoDB" id="4725692at2"/>
<feature type="domain" description="VOC" evidence="1">
    <location>
        <begin position="11"/>
        <end position="127"/>
    </location>
</feature>
<dbReference type="Pfam" id="PF00903">
    <property type="entry name" value="Glyoxalase"/>
    <property type="match status" value="1"/>
</dbReference>
<protein>
    <submittedName>
        <fullName evidence="2">Catechol 2,3-dioxygenase-like lactoylglutathione lyase family enzyme</fullName>
    </submittedName>
</protein>
<keyword evidence="2" id="KW-0560">Oxidoreductase</keyword>
<reference evidence="2 3" key="1">
    <citation type="submission" date="2020-08" db="EMBL/GenBank/DDBJ databases">
        <title>Genomic Encyclopedia of Type Strains, Phase IV (KMG-IV): sequencing the most valuable type-strain genomes for metagenomic binning, comparative biology and taxonomic classification.</title>
        <authorList>
            <person name="Goeker M."/>
        </authorList>
    </citation>
    <scope>NUCLEOTIDE SEQUENCE [LARGE SCALE GENOMIC DNA]</scope>
    <source>
        <strain evidence="2 3">DSM 17507</strain>
    </source>
</reference>
<name>A0A7W7AB68_9SPHN</name>
<dbReference type="AlphaFoldDB" id="A0A7W7AB68"/>
<dbReference type="InterPro" id="IPR029068">
    <property type="entry name" value="Glyas_Bleomycin-R_OHBP_Dase"/>
</dbReference>